<accession>A0A1U7Y4B9</accession>
<feature type="region of interest" description="Disordered" evidence="1">
    <location>
        <begin position="54"/>
        <end position="112"/>
    </location>
</feature>
<evidence type="ECO:0000313" key="3">
    <source>
        <dbReference type="RefSeq" id="XP_009798967.1"/>
    </source>
</evidence>
<sequence length="112" mass="13488">MLRIEKYNMSVMMNLILGKAKKKKRAKQMHYESKDKSHMATNLVETLGDQITVVRRDHERRSQTEKRRIRDDTAREETKRKQITLQKEKARQETIRAKTRDHEHRSQTEKGE</sequence>
<dbReference type="RefSeq" id="XP_009798967.1">
    <property type="nucleotide sequence ID" value="XM_009800665.1"/>
</dbReference>
<protein>
    <submittedName>
        <fullName evidence="3">Uncharacterized protein LOC104245096 isoform X1</fullName>
    </submittedName>
</protein>
<proteinExistence type="predicted"/>
<organism evidence="2 3">
    <name type="scientific">Nicotiana sylvestris</name>
    <name type="common">Wood tobacco</name>
    <name type="synonym">South American tobacco</name>
    <dbReference type="NCBI Taxonomy" id="4096"/>
    <lineage>
        <taxon>Eukaryota</taxon>
        <taxon>Viridiplantae</taxon>
        <taxon>Streptophyta</taxon>
        <taxon>Embryophyta</taxon>
        <taxon>Tracheophyta</taxon>
        <taxon>Spermatophyta</taxon>
        <taxon>Magnoliopsida</taxon>
        <taxon>eudicotyledons</taxon>
        <taxon>Gunneridae</taxon>
        <taxon>Pentapetalae</taxon>
        <taxon>asterids</taxon>
        <taxon>lamiids</taxon>
        <taxon>Solanales</taxon>
        <taxon>Solanaceae</taxon>
        <taxon>Nicotianoideae</taxon>
        <taxon>Nicotianeae</taxon>
        <taxon>Nicotiana</taxon>
    </lineage>
</organism>
<dbReference type="Proteomes" id="UP000189701">
    <property type="component" value="Unplaced"/>
</dbReference>
<gene>
    <name evidence="3" type="primary">LOC104245096</name>
</gene>
<dbReference type="GeneID" id="104245096"/>
<evidence type="ECO:0000256" key="1">
    <source>
        <dbReference type="SAM" id="MobiDB-lite"/>
    </source>
</evidence>
<keyword evidence="2" id="KW-1185">Reference proteome</keyword>
<dbReference type="STRING" id="4096.A0A1U7Y4B9"/>
<name>A0A1U7Y4B9_NICSY</name>
<dbReference type="KEGG" id="nsy:104245096"/>
<dbReference type="AlphaFoldDB" id="A0A1U7Y4B9"/>
<reference evidence="2" key="1">
    <citation type="journal article" date="2013" name="Genome Biol.">
        <title>Reference genomes and transcriptomes of Nicotiana sylvestris and Nicotiana tomentosiformis.</title>
        <authorList>
            <person name="Sierro N."/>
            <person name="Battey J.N."/>
            <person name="Ouadi S."/>
            <person name="Bovet L."/>
            <person name="Goepfert S."/>
            <person name="Bakaher N."/>
            <person name="Peitsch M.C."/>
            <person name="Ivanov N.V."/>
        </authorList>
    </citation>
    <scope>NUCLEOTIDE SEQUENCE [LARGE SCALE GENOMIC DNA]</scope>
</reference>
<reference evidence="3" key="2">
    <citation type="submission" date="2025-08" db="UniProtKB">
        <authorList>
            <consortium name="RefSeq"/>
        </authorList>
    </citation>
    <scope>IDENTIFICATION</scope>
    <source>
        <tissue evidence="3">Leaf</tissue>
    </source>
</reference>
<evidence type="ECO:0000313" key="2">
    <source>
        <dbReference type="Proteomes" id="UP000189701"/>
    </source>
</evidence>